<keyword evidence="2" id="KW-1185">Reference proteome</keyword>
<evidence type="ECO:0000313" key="1">
    <source>
        <dbReference type="EMBL" id="CCQ44591.1"/>
    </source>
</evidence>
<name>A0A024GYN8_9MICC</name>
<evidence type="ECO:0000313" key="2">
    <source>
        <dbReference type="Proteomes" id="UP000035722"/>
    </source>
</evidence>
<gene>
    <name evidence="1" type="ORF">ARTSIC4J27_518</name>
</gene>
<dbReference type="Proteomes" id="UP000035722">
    <property type="component" value="Unassembled WGS sequence"/>
</dbReference>
<reference evidence="2" key="1">
    <citation type="journal article" date="2014" name="Genome Announc.">
        <title>Genome Sequence of Arthrobacter siccitolerans 4J27, a Xeroprotectant-Producing Desiccation-Tolerant Microorganism.</title>
        <authorList>
            <person name="Manzanera M."/>
            <person name="Santa-Cruz-Calvo L."/>
            <person name="Vilchez J.I."/>
            <person name="Garcia-Fontana C."/>
            <person name="Silva-Castro G.A."/>
            <person name="Calvo C."/>
            <person name="Gonzalez-Lopez J."/>
        </authorList>
    </citation>
    <scope>NUCLEOTIDE SEQUENCE [LARGE SCALE GENOMIC DNA]</scope>
    <source>
        <strain evidence="2">4J27</strain>
    </source>
</reference>
<dbReference type="EMBL" id="CAQI01000028">
    <property type="protein sequence ID" value="CCQ44591.1"/>
    <property type="molecule type" value="Genomic_DNA"/>
</dbReference>
<accession>A0A024GYN8</accession>
<sequence>MNYYTPAAQERALDAAYDAVEKVLDGMFAPLSRHAMNARWNQACEAMAKYLEAKDSGEE</sequence>
<dbReference type="RefSeq" id="WP_050053650.1">
    <property type="nucleotide sequence ID" value="NZ_CAQI01000028.1"/>
</dbReference>
<dbReference type="OrthoDB" id="4951778at2"/>
<organism evidence="1 2">
    <name type="scientific">Pseudarthrobacter siccitolerans</name>
    <dbReference type="NCBI Taxonomy" id="861266"/>
    <lineage>
        <taxon>Bacteria</taxon>
        <taxon>Bacillati</taxon>
        <taxon>Actinomycetota</taxon>
        <taxon>Actinomycetes</taxon>
        <taxon>Micrococcales</taxon>
        <taxon>Micrococcaceae</taxon>
        <taxon>Pseudarthrobacter</taxon>
    </lineage>
</organism>
<comment type="caution">
    <text evidence="1">The sequence shown here is derived from an EMBL/GenBank/DDBJ whole genome shotgun (WGS) entry which is preliminary data.</text>
</comment>
<proteinExistence type="predicted"/>
<protein>
    <submittedName>
        <fullName evidence="1">Uncharacterized protein</fullName>
    </submittedName>
</protein>
<dbReference type="AlphaFoldDB" id="A0A024GYN8"/>